<dbReference type="Proteomes" id="UP000092024">
    <property type="component" value="Unassembled WGS sequence"/>
</dbReference>
<sequence length="475" mass="53426">MKRFLRLEWLAAAAGLGLLAYLLFIAPFAGVADNGDFLRVMLTGGLDYGIPDEAYEDRFFGFAHQFFAYDHFFRGFYFSTQIILVAVARLLGYLFNSSMFDIRVLGAFYSLLLLAATYLLVRHNKYKSLITGAVLGLALLFVFFDIGYTAYFNSLFGEPVSLVFLLLTLAFGLRLVNEEKPSRAVLWLYFISVLFLTCSKIQNAPVGILFAAIGLQFAGLQTQFSWRRLVFWLSGAMVVISVVMYIAAPKDFKDINLYQTVFFGILKDSPDVNGDLKALGLPEHLSVLADTNYFQSGTAIKQDDPSLRGDFYDRVSHSDVLFFYLKHPGRLIDKMEYAANNSMSIRPYYLGTYLKESGKPAGSLAMGYSGWSQFKNQHMPNSLLFIALFYLAYYSVGLVEYVRSSQKAVRLRIQLLMAVGLVGMVGFMVPILGDGLADLGKHLFLFNVCFDMMIIVSAVWLAHLIYRFTSGKSRL</sequence>
<feature type="transmembrane region" description="Helical" evidence="1">
    <location>
        <begin position="382"/>
        <end position="401"/>
    </location>
</feature>
<evidence type="ECO:0000313" key="2">
    <source>
        <dbReference type="EMBL" id="OBR63805.1"/>
    </source>
</evidence>
<feature type="transmembrane region" description="Helical" evidence="1">
    <location>
        <begin position="127"/>
        <end position="148"/>
    </location>
</feature>
<feature type="transmembrane region" description="Helical" evidence="1">
    <location>
        <begin position="76"/>
        <end position="95"/>
    </location>
</feature>
<dbReference type="RefSeq" id="WP_068685769.1">
    <property type="nucleotide sequence ID" value="NZ_LYPA01000069.1"/>
</dbReference>
<organism evidence="2 3">
    <name type="scientific">Paenibacillus oryzae</name>
    <dbReference type="NCBI Taxonomy" id="1844972"/>
    <lineage>
        <taxon>Bacteria</taxon>
        <taxon>Bacillati</taxon>
        <taxon>Bacillota</taxon>
        <taxon>Bacilli</taxon>
        <taxon>Bacillales</taxon>
        <taxon>Paenibacillaceae</taxon>
        <taxon>Paenibacillus</taxon>
    </lineage>
</organism>
<evidence type="ECO:0000256" key="1">
    <source>
        <dbReference type="SAM" id="Phobius"/>
    </source>
</evidence>
<dbReference type="AlphaFoldDB" id="A0A1A5YEH7"/>
<feature type="transmembrane region" description="Helical" evidence="1">
    <location>
        <begin position="187"/>
        <end position="217"/>
    </location>
</feature>
<gene>
    <name evidence="2" type="ORF">A7K91_17990</name>
</gene>
<feature type="transmembrane region" description="Helical" evidence="1">
    <location>
        <begin position="229"/>
        <end position="248"/>
    </location>
</feature>
<accession>A0A1A5YEH7</accession>
<proteinExistence type="predicted"/>
<evidence type="ECO:0008006" key="4">
    <source>
        <dbReference type="Google" id="ProtNLM"/>
    </source>
</evidence>
<keyword evidence="1" id="KW-0812">Transmembrane</keyword>
<dbReference type="EMBL" id="LYPA01000069">
    <property type="protein sequence ID" value="OBR63805.1"/>
    <property type="molecule type" value="Genomic_DNA"/>
</dbReference>
<keyword evidence="3" id="KW-1185">Reference proteome</keyword>
<dbReference type="OrthoDB" id="129479at2"/>
<keyword evidence="1" id="KW-0472">Membrane</keyword>
<feature type="transmembrane region" description="Helical" evidence="1">
    <location>
        <begin position="155"/>
        <end position="175"/>
    </location>
</feature>
<evidence type="ECO:0000313" key="3">
    <source>
        <dbReference type="Proteomes" id="UP000092024"/>
    </source>
</evidence>
<feature type="transmembrane region" description="Helical" evidence="1">
    <location>
        <begin position="413"/>
        <end position="432"/>
    </location>
</feature>
<dbReference type="STRING" id="1844972.A7K91_17990"/>
<feature type="transmembrane region" description="Helical" evidence="1">
    <location>
        <begin position="102"/>
        <end position="121"/>
    </location>
</feature>
<protein>
    <recommendedName>
        <fullName evidence="4">Glycosyltransferase RgtA/B/C/D-like domain-containing protein</fullName>
    </recommendedName>
</protein>
<comment type="caution">
    <text evidence="2">The sequence shown here is derived from an EMBL/GenBank/DDBJ whole genome shotgun (WGS) entry which is preliminary data.</text>
</comment>
<name>A0A1A5YEH7_9BACL</name>
<feature type="transmembrane region" description="Helical" evidence="1">
    <location>
        <begin position="444"/>
        <end position="466"/>
    </location>
</feature>
<keyword evidence="1" id="KW-1133">Transmembrane helix</keyword>
<reference evidence="2 3" key="1">
    <citation type="submission" date="2016-05" db="EMBL/GenBank/DDBJ databases">
        <title>Paenibacillus oryzae. sp. nov., isolated from the rice root.</title>
        <authorList>
            <person name="Zhang J."/>
            <person name="Zhang X."/>
        </authorList>
    </citation>
    <scope>NUCLEOTIDE SEQUENCE [LARGE SCALE GENOMIC DNA]</scope>
    <source>
        <strain evidence="2 3">1DrF-4</strain>
    </source>
</reference>